<gene>
    <name evidence="8" type="ORF">M378DRAFT_164339</name>
</gene>
<dbReference type="HOGENOM" id="CLU_022195_1_0_1"/>
<dbReference type="CDD" id="cd11041">
    <property type="entry name" value="CYP503A1-like"/>
    <property type="match status" value="1"/>
</dbReference>
<dbReference type="OrthoDB" id="1844152at2759"/>
<keyword evidence="4 7" id="KW-0560">Oxidoreductase</keyword>
<keyword evidence="7" id="KW-0503">Monooxygenase</keyword>
<dbReference type="GO" id="GO:0005506">
    <property type="term" value="F:iron ion binding"/>
    <property type="evidence" value="ECO:0007669"/>
    <property type="project" value="InterPro"/>
</dbReference>
<dbReference type="GO" id="GO:0004497">
    <property type="term" value="F:monooxygenase activity"/>
    <property type="evidence" value="ECO:0007669"/>
    <property type="project" value="UniProtKB-KW"/>
</dbReference>
<sequence>MEFTLGAEIFENRYHLDVVRSSLTGNISTKLGDIQDEIESAFNDHIIYKTDEWVTVTAYPAMMDIVCRTINRALVGLPLCRDPDYLDLNKKFTINIMETARMLNYFPSFLKPILVQLFSEIPRGIERGYKYLEPLFKDRLEKEARYGKDSPEKPNDAISWLVDYSSNETSHAKRIRGMILRMLLINFAALRTPTIAFTYVLFELSSRPEYVRPMREEIETIIQQEGWSKTALGKLRKVDSFIKETLRLSNFFSTVMQRKVVKDLTFSNGVTVPAGSTIAVPLAPMQIDPEYYADPETFDGFRFEKMRDKEGMGNKHQLISVDSSYVLFGGGGRACPGRFFATHLLKLMLVHILLHYDVQMVSGHGRTDKRSFGKALPDPKAQVRFRKRK</sequence>
<dbReference type="Gene3D" id="1.10.630.10">
    <property type="entry name" value="Cytochrome P450"/>
    <property type="match status" value="1"/>
</dbReference>
<evidence type="ECO:0000256" key="2">
    <source>
        <dbReference type="ARBA" id="ARBA00010617"/>
    </source>
</evidence>
<comment type="cofactor">
    <cofactor evidence="1 6">
        <name>heme</name>
        <dbReference type="ChEBI" id="CHEBI:30413"/>
    </cofactor>
</comment>
<keyword evidence="5 6" id="KW-0408">Iron</keyword>
<feature type="binding site" description="axial binding residue" evidence="6">
    <location>
        <position position="335"/>
    </location>
    <ligand>
        <name>heme</name>
        <dbReference type="ChEBI" id="CHEBI:30413"/>
    </ligand>
    <ligandPart>
        <name>Fe</name>
        <dbReference type="ChEBI" id="CHEBI:18248"/>
    </ligandPart>
</feature>
<dbReference type="Pfam" id="PF00067">
    <property type="entry name" value="p450"/>
    <property type="match status" value="1"/>
</dbReference>
<evidence type="ECO:0000256" key="7">
    <source>
        <dbReference type="RuleBase" id="RU000461"/>
    </source>
</evidence>
<dbReference type="GO" id="GO:0020037">
    <property type="term" value="F:heme binding"/>
    <property type="evidence" value="ECO:0007669"/>
    <property type="project" value="InterPro"/>
</dbReference>
<evidence type="ECO:0000256" key="3">
    <source>
        <dbReference type="ARBA" id="ARBA00022723"/>
    </source>
</evidence>
<keyword evidence="6 7" id="KW-0349">Heme</keyword>
<evidence type="ECO:0000256" key="1">
    <source>
        <dbReference type="ARBA" id="ARBA00001971"/>
    </source>
</evidence>
<reference evidence="8 9" key="1">
    <citation type="submission" date="2014-04" db="EMBL/GenBank/DDBJ databases">
        <title>Evolutionary Origins and Diversification of the Mycorrhizal Mutualists.</title>
        <authorList>
            <consortium name="DOE Joint Genome Institute"/>
            <consortium name="Mycorrhizal Genomics Consortium"/>
            <person name="Kohler A."/>
            <person name="Kuo A."/>
            <person name="Nagy L.G."/>
            <person name="Floudas D."/>
            <person name="Copeland A."/>
            <person name="Barry K.W."/>
            <person name="Cichocki N."/>
            <person name="Veneault-Fourrey C."/>
            <person name="LaButti K."/>
            <person name="Lindquist E.A."/>
            <person name="Lipzen A."/>
            <person name="Lundell T."/>
            <person name="Morin E."/>
            <person name="Murat C."/>
            <person name="Riley R."/>
            <person name="Ohm R."/>
            <person name="Sun H."/>
            <person name="Tunlid A."/>
            <person name="Henrissat B."/>
            <person name="Grigoriev I.V."/>
            <person name="Hibbett D.S."/>
            <person name="Martin F."/>
        </authorList>
    </citation>
    <scope>NUCLEOTIDE SEQUENCE [LARGE SCALE GENOMIC DNA]</scope>
    <source>
        <strain evidence="8 9">Koide BX008</strain>
    </source>
</reference>
<dbReference type="PRINTS" id="PR00465">
    <property type="entry name" value="EP450IV"/>
</dbReference>
<dbReference type="SUPFAM" id="SSF48264">
    <property type="entry name" value="Cytochrome P450"/>
    <property type="match status" value="1"/>
</dbReference>
<dbReference type="GO" id="GO:0016705">
    <property type="term" value="F:oxidoreductase activity, acting on paired donors, with incorporation or reduction of molecular oxygen"/>
    <property type="evidence" value="ECO:0007669"/>
    <property type="project" value="InterPro"/>
</dbReference>
<dbReference type="InterPro" id="IPR002403">
    <property type="entry name" value="Cyt_P450_E_grp-IV"/>
</dbReference>
<evidence type="ECO:0000256" key="4">
    <source>
        <dbReference type="ARBA" id="ARBA00023002"/>
    </source>
</evidence>
<dbReference type="STRING" id="946122.A0A0C2X2U2"/>
<evidence type="ECO:0008006" key="10">
    <source>
        <dbReference type="Google" id="ProtNLM"/>
    </source>
</evidence>
<evidence type="ECO:0000256" key="5">
    <source>
        <dbReference type="ARBA" id="ARBA00023004"/>
    </source>
</evidence>
<keyword evidence="9" id="KW-1185">Reference proteome</keyword>
<evidence type="ECO:0000256" key="6">
    <source>
        <dbReference type="PIRSR" id="PIRSR602403-1"/>
    </source>
</evidence>
<protein>
    <recommendedName>
        <fullName evidence="10">Cytochrome P450</fullName>
    </recommendedName>
</protein>
<dbReference type="InParanoid" id="A0A0C2X2U2"/>
<dbReference type="AlphaFoldDB" id="A0A0C2X2U2"/>
<dbReference type="PANTHER" id="PTHR46206">
    <property type="entry name" value="CYTOCHROME P450"/>
    <property type="match status" value="1"/>
</dbReference>
<dbReference type="EMBL" id="KN818258">
    <property type="protein sequence ID" value="KIL63486.1"/>
    <property type="molecule type" value="Genomic_DNA"/>
</dbReference>
<name>A0A0C2X2U2_AMAMK</name>
<proteinExistence type="inferred from homology"/>
<dbReference type="InterPro" id="IPR036396">
    <property type="entry name" value="Cyt_P450_sf"/>
</dbReference>
<keyword evidence="3 6" id="KW-0479">Metal-binding</keyword>
<accession>A0A0C2X2U2</accession>
<dbReference type="Proteomes" id="UP000054549">
    <property type="component" value="Unassembled WGS sequence"/>
</dbReference>
<dbReference type="PROSITE" id="PS00086">
    <property type="entry name" value="CYTOCHROME_P450"/>
    <property type="match status" value="1"/>
</dbReference>
<dbReference type="InterPro" id="IPR017972">
    <property type="entry name" value="Cyt_P450_CS"/>
</dbReference>
<evidence type="ECO:0000313" key="9">
    <source>
        <dbReference type="Proteomes" id="UP000054549"/>
    </source>
</evidence>
<organism evidence="8 9">
    <name type="scientific">Amanita muscaria (strain Koide BX008)</name>
    <dbReference type="NCBI Taxonomy" id="946122"/>
    <lineage>
        <taxon>Eukaryota</taxon>
        <taxon>Fungi</taxon>
        <taxon>Dikarya</taxon>
        <taxon>Basidiomycota</taxon>
        <taxon>Agaricomycotina</taxon>
        <taxon>Agaricomycetes</taxon>
        <taxon>Agaricomycetidae</taxon>
        <taxon>Agaricales</taxon>
        <taxon>Pluteineae</taxon>
        <taxon>Amanitaceae</taxon>
        <taxon>Amanita</taxon>
    </lineage>
</organism>
<dbReference type="InterPro" id="IPR001128">
    <property type="entry name" value="Cyt_P450"/>
</dbReference>
<comment type="similarity">
    <text evidence="2 7">Belongs to the cytochrome P450 family.</text>
</comment>
<evidence type="ECO:0000313" key="8">
    <source>
        <dbReference type="EMBL" id="KIL63486.1"/>
    </source>
</evidence>